<dbReference type="PANTHER" id="PTHR43214">
    <property type="entry name" value="TWO-COMPONENT RESPONSE REGULATOR"/>
    <property type="match status" value="1"/>
</dbReference>
<gene>
    <name evidence="8" type="ORF">C1704_03700</name>
</gene>
<feature type="domain" description="Response regulatory" evidence="7">
    <location>
        <begin position="3"/>
        <end position="121"/>
    </location>
</feature>
<feature type="domain" description="HTH luxR-type" evidence="6">
    <location>
        <begin position="153"/>
        <end position="214"/>
    </location>
</feature>
<dbReference type="AlphaFoldDB" id="A0A2S5SXW0"/>
<dbReference type="SMART" id="SM00448">
    <property type="entry name" value="REC"/>
    <property type="match status" value="1"/>
</dbReference>
<evidence type="ECO:0000259" key="7">
    <source>
        <dbReference type="PROSITE" id="PS50110"/>
    </source>
</evidence>
<evidence type="ECO:0000256" key="2">
    <source>
        <dbReference type="ARBA" id="ARBA00023015"/>
    </source>
</evidence>
<dbReference type="OrthoDB" id="3623000at2"/>
<feature type="modified residue" description="4-aspartylphosphate" evidence="5">
    <location>
        <position position="54"/>
    </location>
</feature>
<dbReference type="InterPro" id="IPR000792">
    <property type="entry name" value="Tscrpt_reg_LuxR_C"/>
</dbReference>
<dbReference type="EMBL" id="PSNX01000003">
    <property type="protein sequence ID" value="PPE67571.1"/>
    <property type="molecule type" value="Genomic_DNA"/>
</dbReference>
<dbReference type="Gene3D" id="3.40.50.2300">
    <property type="match status" value="1"/>
</dbReference>
<evidence type="ECO:0000256" key="3">
    <source>
        <dbReference type="ARBA" id="ARBA00023125"/>
    </source>
</evidence>
<evidence type="ECO:0000256" key="4">
    <source>
        <dbReference type="ARBA" id="ARBA00023163"/>
    </source>
</evidence>
<keyword evidence="2" id="KW-0805">Transcription regulation</keyword>
<dbReference type="PANTHER" id="PTHR43214:SF41">
    <property type="entry name" value="NITRATE_NITRITE RESPONSE REGULATOR PROTEIN NARP"/>
    <property type="match status" value="1"/>
</dbReference>
<dbReference type="PRINTS" id="PR00038">
    <property type="entry name" value="HTHLUXR"/>
</dbReference>
<proteinExistence type="predicted"/>
<dbReference type="Pfam" id="PF00072">
    <property type="entry name" value="Response_reg"/>
    <property type="match status" value="1"/>
</dbReference>
<dbReference type="SMART" id="SM00421">
    <property type="entry name" value="HTH_LUXR"/>
    <property type="match status" value="1"/>
</dbReference>
<keyword evidence="4" id="KW-0804">Transcription</keyword>
<keyword evidence="1 5" id="KW-0597">Phosphoprotein</keyword>
<dbReference type="GO" id="GO:0003677">
    <property type="term" value="F:DNA binding"/>
    <property type="evidence" value="ECO:0007669"/>
    <property type="project" value="UniProtKB-KW"/>
</dbReference>
<dbReference type="PROSITE" id="PS00622">
    <property type="entry name" value="HTH_LUXR_1"/>
    <property type="match status" value="1"/>
</dbReference>
<evidence type="ECO:0000256" key="5">
    <source>
        <dbReference type="PROSITE-ProRule" id="PRU00169"/>
    </source>
</evidence>
<dbReference type="CDD" id="cd06170">
    <property type="entry name" value="LuxR_C_like"/>
    <property type="match status" value="1"/>
</dbReference>
<name>A0A2S5SXW0_9BURK</name>
<dbReference type="GO" id="GO:0006355">
    <property type="term" value="P:regulation of DNA-templated transcription"/>
    <property type="evidence" value="ECO:0007669"/>
    <property type="project" value="InterPro"/>
</dbReference>
<sequence length="214" mass="23083">MLTVYLVEDDPLLARHVLDALAQADGIECVGHADRLAVAREELPSRCPQVLLSDLGLPDGDGTDLIREISQISGPWRPHILVYSVFGDEAKVIHAIEAGADGYFLKGCADRDLIHAVQRAADGESPISPAIARYLLKRFAAGPEASPSGFDGQVTEEPQLSRPEHAVLRLVAQGYLAEEVGERLMMSAHTVATHVRAVYAKLQVGQRSMLGLTS</sequence>
<evidence type="ECO:0000256" key="1">
    <source>
        <dbReference type="ARBA" id="ARBA00022553"/>
    </source>
</evidence>
<dbReference type="InterPro" id="IPR016032">
    <property type="entry name" value="Sig_transdc_resp-reg_C-effctor"/>
</dbReference>
<comment type="caution">
    <text evidence="8">The sequence shown here is derived from an EMBL/GenBank/DDBJ whole genome shotgun (WGS) entry which is preliminary data.</text>
</comment>
<keyword evidence="3 8" id="KW-0238">DNA-binding</keyword>
<evidence type="ECO:0000313" key="9">
    <source>
        <dbReference type="Proteomes" id="UP000238605"/>
    </source>
</evidence>
<evidence type="ECO:0000259" key="6">
    <source>
        <dbReference type="PROSITE" id="PS50043"/>
    </source>
</evidence>
<protein>
    <submittedName>
        <fullName evidence="8">DNA-binding response regulator</fullName>
    </submittedName>
</protein>
<dbReference type="CDD" id="cd17535">
    <property type="entry name" value="REC_NarL-like"/>
    <property type="match status" value="1"/>
</dbReference>
<dbReference type="SUPFAM" id="SSF52172">
    <property type="entry name" value="CheY-like"/>
    <property type="match status" value="1"/>
</dbReference>
<dbReference type="Proteomes" id="UP000238605">
    <property type="component" value="Unassembled WGS sequence"/>
</dbReference>
<dbReference type="PROSITE" id="PS50110">
    <property type="entry name" value="RESPONSE_REGULATORY"/>
    <property type="match status" value="1"/>
</dbReference>
<organism evidence="8 9">
    <name type="scientific">Caldimonas caldifontis</name>
    <dbReference type="NCBI Taxonomy" id="1452508"/>
    <lineage>
        <taxon>Bacteria</taxon>
        <taxon>Pseudomonadati</taxon>
        <taxon>Pseudomonadota</taxon>
        <taxon>Betaproteobacteria</taxon>
        <taxon>Burkholderiales</taxon>
        <taxon>Sphaerotilaceae</taxon>
        <taxon>Caldimonas</taxon>
    </lineage>
</organism>
<dbReference type="InterPro" id="IPR011006">
    <property type="entry name" value="CheY-like_superfamily"/>
</dbReference>
<dbReference type="Pfam" id="PF00196">
    <property type="entry name" value="GerE"/>
    <property type="match status" value="1"/>
</dbReference>
<evidence type="ECO:0000313" key="8">
    <source>
        <dbReference type="EMBL" id="PPE67571.1"/>
    </source>
</evidence>
<dbReference type="InterPro" id="IPR001789">
    <property type="entry name" value="Sig_transdc_resp-reg_receiver"/>
</dbReference>
<accession>A0A2S5SXW0</accession>
<reference evidence="8 9" key="1">
    <citation type="submission" date="2018-02" db="EMBL/GenBank/DDBJ databases">
        <title>Reclassifiation of [Polyangium] brachysporum DSM 7029 as Guopingzhaonella breviflexa gen. nov., sp. nov., a member of the family Comamonadaceae.</title>
        <authorList>
            <person name="Tang B."/>
        </authorList>
    </citation>
    <scope>NUCLEOTIDE SEQUENCE [LARGE SCALE GENOMIC DNA]</scope>
    <source>
        <strain evidence="8 9">BCRC 80649</strain>
    </source>
</reference>
<keyword evidence="9" id="KW-1185">Reference proteome</keyword>
<dbReference type="SUPFAM" id="SSF46894">
    <property type="entry name" value="C-terminal effector domain of the bipartite response regulators"/>
    <property type="match status" value="1"/>
</dbReference>
<dbReference type="GO" id="GO:0000160">
    <property type="term" value="P:phosphorelay signal transduction system"/>
    <property type="evidence" value="ECO:0007669"/>
    <property type="project" value="InterPro"/>
</dbReference>
<dbReference type="PROSITE" id="PS50043">
    <property type="entry name" value="HTH_LUXR_2"/>
    <property type="match status" value="1"/>
</dbReference>
<dbReference type="InterPro" id="IPR058245">
    <property type="entry name" value="NreC/VraR/RcsB-like_REC"/>
</dbReference>
<dbReference type="InterPro" id="IPR039420">
    <property type="entry name" value="WalR-like"/>
</dbReference>